<gene>
    <name evidence="7" type="ORF">ACH429_25615</name>
</gene>
<keyword evidence="3" id="KW-0624">Polysaccharide degradation</keyword>
<reference evidence="7 8" key="1">
    <citation type="submission" date="2024-10" db="EMBL/GenBank/DDBJ databases">
        <title>The Natural Products Discovery Center: Release of the First 8490 Sequenced Strains for Exploring Actinobacteria Biosynthetic Diversity.</title>
        <authorList>
            <person name="Kalkreuter E."/>
            <person name="Kautsar S.A."/>
            <person name="Yang D."/>
            <person name="Bader C.D."/>
            <person name="Teijaro C.N."/>
            <person name="Fluegel L."/>
            <person name="Davis C.M."/>
            <person name="Simpson J.R."/>
            <person name="Lauterbach L."/>
            <person name="Steele A.D."/>
            <person name="Gui C."/>
            <person name="Meng S."/>
            <person name="Li G."/>
            <person name="Viehrig K."/>
            <person name="Ye F."/>
            <person name="Su P."/>
            <person name="Kiefer A.F."/>
            <person name="Nichols A."/>
            <person name="Cepeda A.J."/>
            <person name="Yan W."/>
            <person name="Fan B."/>
            <person name="Jiang Y."/>
            <person name="Adhikari A."/>
            <person name="Zheng C.-J."/>
            <person name="Schuster L."/>
            <person name="Cowan T.M."/>
            <person name="Smanski M.J."/>
            <person name="Chevrette M.G."/>
            <person name="De Carvalho L.P.S."/>
            <person name="Shen B."/>
        </authorList>
    </citation>
    <scope>NUCLEOTIDE SEQUENCE [LARGE SCALE GENOMIC DNA]</scope>
    <source>
        <strain evidence="7 8">NPDC020327</strain>
    </source>
</reference>
<dbReference type="InterPro" id="IPR013783">
    <property type="entry name" value="Ig-like_fold"/>
</dbReference>
<feature type="chain" id="PRO_5045459646" evidence="5">
    <location>
        <begin position="30"/>
        <end position="392"/>
    </location>
</feature>
<evidence type="ECO:0000313" key="7">
    <source>
        <dbReference type="EMBL" id="MFI1967453.1"/>
    </source>
</evidence>
<dbReference type="PANTHER" id="PTHR13817">
    <property type="entry name" value="TITIN"/>
    <property type="match status" value="1"/>
</dbReference>
<keyword evidence="5" id="KW-0732">Signal</keyword>
<sequence>MKSRILRSALTSLTLATAAILPTAGTSQAYVSGPMGMAWFNWSIEDSSSYSLGHISFPIQVDAMDTLESGKGQYYYSNMYKINGGNRGYIGVQPIKNASNGNMQAQTIFSLFGAGAKPESDKCRSGADGGAGVSCSGWISRFEFGKTYKFEIDQDANNRSLWHGSVRFPDGHAEPIGSYSVPSNWGGIEQRETGSFVEWVRGVESCEKLPWTEVSFGRPESRNATGTTHGARSGGKCGGKTYVGISGGGTQQLNIRMGGTAQKPSAPSGLRDSGVTANQVKLMWNPAPAEENVTGYEVFRNDQKIADVSSGVEFTDTQVSPNTDYAYKVRAVNMPGESPFSNTVNVKTPAESSPSQPVVVSQAWLVKKDNGQTLVSVKGKGTPGSQVFVKAS</sequence>
<evidence type="ECO:0000313" key="8">
    <source>
        <dbReference type="Proteomes" id="UP001611548"/>
    </source>
</evidence>
<dbReference type="SUPFAM" id="SSF49265">
    <property type="entry name" value="Fibronectin type III"/>
    <property type="match status" value="1"/>
</dbReference>
<dbReference type="CDD" id="cd00063">
    <property type="entry name" value="FN3"/>
    <property type="match status" value="1"/>
</dbReference>
<keyword evidence="2" id="KW-0378">Hydrolase</keyword>
<comment type="caution">
    <text evidence="7">The sequence shown here is derived from an EMBL/GenBank/DDBJ whole genome shotgun (WGS) entry which is preliminary data.</text>
</comment>
<dbReference type="Proteomes" id="UP001611548">
    <property type="component" value="Unassembled WGS sequence"/>
</dbReference>
<evidence type="ECO:0000256" key="5">
    <source>
        <dbReference type="SAM" id="SignalP"/>
    </source>
</evidence>
<dbReference type="Gene3D" id="2.60.40.10">
    <property type="entry name" value="Immunoglobulins"/>
    <property type="match status" value="1"/>
</dbReference>
<dbReference type="Pfam" id="PF00041">
    <property type="entry name" value="fn3"/>
    <property type="match status" value="1"/>
</dbReference>
<keyword evidence="1" id="KW-0677">Repeat</keyword>
<dbReference type="PANTHER" id="PTHR13817:SF173">
    <property type="entry name" value="FRAZZLED"/>
    <property type="match status" value="1"/>
</dbReference>
<dbReference type="InterPro" id="IPR036116">
    <property type="entry name" value="FN3_sf"/>
</dbReference>
<evidence type="ECO:0000259" key="6">
    <source>
        <dbReference type="PROSITE" id="PS50853"/>
    </source>
</evidence>
<keyword evidence="2" id="KW-0326">Glycosidase</keyword>
<feature type="non-terminal residue" evidence="7">
    <location>
        <position position="392"/>
    </location>
</feature>
<accession>A0ABW7V3C1</accession>
<evidence type="ECO:0000256" key="4">
    <source>
        <dbReference type="SAM" id="MobiDB-lite"/>
    </source>
</evidence>
<dbReference type="InterPro" id="IPR003961">
    <property type="entry name" value="FN3_dom"/>
</dbReference>
<dbReference type="PROSITE" id="PS50853">
    <property type="entry name" value="FN3"/>
    <property type="match status" value="1"/>
</dbReference>
<dbReference type="InterPro" id="IPR050964">
    <property type="entry name" value="Striated_Muscle_Regulatory"/>
</dbReference>
<feature type="region of interest" description="Disordered" evidence="4">
    <location>
        <begin position="217"/>
        <end position="237"/>
    </location>
</feature>
<proteinExistence type="predicted"/>
<evidence type="ECO:0000256" key="3">
    <source>
        <dbReference type="ARBA" id="ARBA00023326"/>
    </source>
</evidence>
<evidence type="ECO:0000256" key="1">
    <source>
        <dbReference type="ARBA" id="ARBA00022737"/>
    </source>
</evidence>
<keyword evidence="3" id="KW-0119">Carbohydrate metabolism</keyword>
<name>A0ABW7V3C1_9ACTN</name>
<dbReference type="RefSeq" id="WP_398719686.1">
    <property type="nucleotide sequence ID" value="NZ_JBIRWE010000021.1"/>
</dbReference>
<feature type="signal peptide" evidence="5">
    <location>
        <begin position="1"/>
        <end position="29"/>
    </location>
</feature>
<protein>
    <submittedName>
        <fullName evidence="7">Fibronectin type III domain-containing protein</fullName>
    </submittedName>
</protein>
<keyword evidence="8" id="KW-1185">Reference proteome</keyword>
<organism evidence="7 8">
    <name type="scientific">Streptomyces pathocidini</name>
    <dbReference type="NCBI Taxonomy" id="1650571"/>
    <lineage>
        <taxon>Bacteria</taxon>
        <taxon>Bacillati</taxon>
        <taxon>Actinomycetota</taxon>
        <taxon>Actinomycetes</taxon>
        <taxon>Kitasatosporales</taxon>
        <taxon>Streptomycetaceae</taxon>
        <taxon>Streptomyces</taxon>
    </lineage>
</organism>
<dbReference type="SMART" id="SM00060">
    <property type="entry name" value="FN3"/>
    <property type="match status" value="1"/>
</dbReference>
<evidence type="ECO:0000256" key="2">
    <source>
        <dbReference type="ARBA" id="ARBA00023295"/>
    </source>
</evidence>
<feature type="domain" description="Fibronectin type-III" evidence="6">
    <location>
        <begin position="266"/>
        <end position="351"/>
    </location>
</feature>
<dbReference type="EMBL" id="JBIRWE010000021">
    <property type="protein sequence ID" value="MFI1967453.1"/>
    <property type="molecule type" value="Genomic_DNA"/>
</dbReference>